<dbReference type="AlphaFoldDB" id="A0A0D0D0G5"/>
<organism evidence="1 2">
    <name type="scientific">Paxillus rubicundulus Ve08.2h10</name>
    <dbReference type="NCBI Taxonomy" id="930991"/>
    <lineage>
        <taxon>Eukaryota</taxon>
        <taxon>Fungi</taxon>
        <taxon>Dikarya</taxon>
        <taxon>Basidiomycota</taxon>
        <taxon>Agaricomycotina</taxon>
        <taxon>Agaricomycetes</taxon>
        <taxon>Agaricomycetidae</taxon>
        <taxon>Boletales</taxon>
        <taxon>Paxilineae</taxon>
        <taxon>Paxillaceae</taxon>
        <taxon>Paxillus</taxon>
    </lineage>
</organism>
<evidence type="ECO:0000313" key="1">
    <source>
        <dbReference type="EMBL" id="KIK77036.1"/>
    </source>
</evidence>
<proteinExistence type="predicted"/>
<protein>
    <submittedName>
        <fullName evidence="1">Unplaced genomic scaffold scaffold_2352, whole genome shotgun sequence</fullName>
    </submittedName>
</protein>
<dbReference type="EMBL" id="KN827174">
    <property type="protein sequence ID" value="KIK77036.1"/>
    <property type="molecule type" value="Genomic_DNA"/>
</dbReference>
<reference evidence="2" key="2">
    <citation type="submission" date="2015-01" db="EMBL/GenBank/DDBJ databases">
        <title>Evolutionary Origins and Diversification of the Mycorrhizal Mutualists.</title>
        <authorList>
            <consortium name="DOE Joint Genome Institute"/>
            <consortium name="Mycorrhizal Genomics Consortium"/>
            <person name="Kohler A."/>
            <person name="Kuo A."/>
            <person name="Nagy L.G."/>
            <person name="Floudas D."/>
            <person name="Copeland A."/>
            <person name="Barry K.W."/>
            <person name="Cichocki N."/>
            <person name="Veneault-Fourrey C."/>
            <person name="LaButti K."/>
            <person name="Lindquist E.A."/>
            <person name="Lipzen A."/>
            <person name="Lundell T."/>
            <person name="Morin E."/>
            <person name="Murat C."/>
            <person name="Riley R."/>
            <person name="Ohm R."/>
            <person name="Sun H."/>
            <person name="Tunlid A."/>
            <person name="Henrissat B."/>
            <person name="Grigoriev I.V."/>
            <person name="Hibbett D.S."/>
            <person name="Martin F."/>
        </authorList>
    </citation>
    <scope>NUCLEOTIDE SEQUENCE [LARGE SCALE GENOMIC DNA]</scope>
    <source>
        <strain evidence="2">Ve08.2h10</strain>
    </source>
</reference>
<gene>
    <name evidence="1" type="ORF">PAXRUDRAFT_168035</name>
</gene>
<dbReference type="OrthoDB" id="2679880at2759"/>
<dbReference type="InParanoid" id="A0A0D0D0G5"/>
<dbReference type="HOGENOM" id="CLU_1656332_0_0_1"/>
<feature type="non-terminal residue" evidence="1">
    <location>
        <position position="1"/>
    </location>
</feature>
<accession>A0A0D0D0G5</accession>
<keyword evidence="2" id="KW-1185">Reference proteome</keyword>
<reference evidence="1 2" key="1">
    <citation type="submission" date="2014-04" db="EMBL/GenBank/DDBJ databases">
        <authorList>
            <consortium name="DOE Joint Genome Institute"/>
            <person name="Kuo A."/>
            <person name="Kohler A."/>
            <person name="Jargeat P."/>
            <person name="Nagy L.G."/>
            <person name="Floudas D."/>
            <person name="Copeland A."/>
            <person name="Barry K.W."/>
            <person name="Cichocki N."/>
            <person name="Veneault-Fourrey C."/>
            <person name="LaButti K."/>
            <person name="Lindquist E.A."/>
            <person name="Lipzen A."/>
            <person name="Lundell T."/>
            <person name="Morin E."/>
            <person name="Murat C."/>
            <person name="Sun H."/>
            <person name="Tunlid A."/>
            <person name="Henrissat B."/>
            <person name="Grigoriev I.V."/>
            <person name="Hibbett D.S."/>
            <person name="Martin F."/>
            <person name="Nordberg H.P."/>
            <person name="Cantor M.N."/>
            <person name="Hua S.X."/>
        </authorList>
    </citation>
    <scope>NUCLEOTIDE SEQUENCE [LARGE SCALE GENOMIC DNA]</scope>
    <source>
        <strain evidence="1 2">Ve08.2h10</strain>
    </source>
</reference>
<evidence type="ECO:0000313" key="2">
    <source>
        <dbReference type="Proteomes" id="UP000054538"/>
    </source>
</evidence>
<dbReference type="Proteomes" id="UP000054538">
    <property type="component" value="Unassembled WGS sequence"/>
</dbReference>
<name>A0A0D0D0G5_9AGAM</name>
<sequence>FLFHQQNPSDPRDQDDVPLIACLLYDRWISVFNSASATFYAPSDISGIGSMRHEFICSCPIWRNENPHYNCAFVSTSSELKGMRGMEVVCVLAFFSFVFQGELYPCAVVRCLITLVMNQTKILACRLSTPSARPTSLLSIPTQYTRQPTLFLSTVHSIFL</sequence>